<dbReference type="AlphaFoldDB" id="Q2NK35"/>
<proteinExistence type="predicted"/>
<dbReference type="Proteomes" id="UP000001934">
    <property type="component" value="Chromosome"/>
</dbReference>
<organism evidence="2 3">
    <name type="scientific">Aster yellows witches'-broom phytoplasma (strain AYWB)</name>
    <dbReference type="NCBI Taxonomy" id="322098"/>
    <lineage>
        <taxon>Bacteria</taxon>
        <taxon>Bacillati</taxon>
        <taxon>Mycoplasmatota</taxon>
        <taxon>Mollicutes</taxon>
        <taxon>Acholeplasmatales</taxon>
        <taxon>Acholeplasmataceae</taxon>
        <taxon>Candidatus Phytoplasma</taxon>
        <taxon>16SrI (Aster yellows group)</taxon>
    </lineage>
</organism>
<reference evidence="2 3" key="1">
    <citation type="journal article" date="2006" name="J. Bacteriol.">
        <title>Living with genome instability: the adaptation of phytoplasmas to diverse environments of their insect and plant hosts.</title>
        <authorList>
            <person name="Bai X."/>
            <person name="Zhang J."/>
            <person name="Ewing A."/>
            <person name="Miller S.A."/>
            <person name="Jancso Radek A."/>
            <person name="Shevchenko D.V."/>
            <person name="Tsukerman K."/>
            <person name="Walunas T."/>
            <person name="Lapidus A."/>
            <person name="Campbell J.W."/>
            <person name="Hogenhout S.A."/>
        </authorList>
    </citation>
    <scope>NUCLEOTIDE SEQUENCE [LARGE SCALE GENOMIC DNA]</scope>
    <source>
        <strain evidence="2 3">AYWB</strain>
    </source>
</reference>
<keyword evidence="1" id="KW-1133">Transmembrane helix</keyword>
<feature type="transmembrane region" description="Helical" evidence="1">
    <location>
        <begin position="31"/>
        <end position="53"/>
    </location>
</feature>
<sequence>MESFKNLHIRKEFFCKVNNLKQSKHFLLAKVCLWLFSLLIFIALLENIIPVWANNPLKEILVTKKVIEKRKYLEESNPDNKLVDCQNADIYDSIYDANNLNITKTL</sequence>
<gene>
    <name evidence="2" type="ordered locus">AYWB_091</name>
</gene>
<keyword evidence="1" id="KW-0472">Membrane</keyword>
<evidence type="ECO:0000256" key="1">
    <source>
        <dbReference type="SAM" id="Phobius"/>
    </source>
</evidence>
<keyword evidence="1" id="KW-0812">Transmembrane</keyword>
<dbReference type="KEGG" id="ayw:AYWB_091"/>
<evidence type="ECO:0000313" key="2">
    <source>
        <dbReference type="EMBL" id="ABC65208.1"/>
    </source>
</evidence>
<evidence type="ECO:0000313" key="3">
    <source>
        <dbReference type="Proteomes" id="UP000001934"/>
    </source>
</evidence>
<name>Q2NK35_AYWBP</name>
<protein>
    <submittedName>
        <fullName evidence="2">Uncharacterized protein</fullName>
    </submittedName>
</protein>
<dbReference type="EMBL" id="CP000061">
    <property type="protein sequence ID" value="ABC65208.1"/>
    <property type="molecule type" value="Genomic_DNA"/>
</dbReference>
<dbReference type="HOGENOM" id="CLU_2217590_0_0_14"/>
<accession>Q2NK35</accession>
<keyword evidence="3" id="KW-1185">Reference proteome</keyword>